<accession>C1ECK2</accession>
<evidence type="ECO:0000259" key="8">
    <source>
        <dbReference type="PROSITE" id="PS51380"/>
    </source>
</evidence>
<dbReference type="PANTHER" id="PTHR10783">
    <property type="entry name" value="XENOTROPIC AND POLYTROPIC RETROVIRUS RECEPTOR 1-RELATED"/>
    <property type="match status" value="1"/>
</dbReference>
<dbReference type="KEGG" id="mis:MICPUN_61447"/>
<dbReference type="CDD" id="cd14447">
    <property type="entry name" value="SPX"/>
    <property type="match status" value="1"/>
</dbReference>
<dbReference type="OrthoDB" id="9970435at2759"/>
<keyword evidence="11" id="KW-1185">Reference proteome</keyword>
<feature type="compositionally biased region" description="Acidic residues" evidence="6">
    <location>
        <begin position="830"/>
        <end position="841"/>
    </location>
</feature>
<evidence type="ECO:0000256" key="2">
    <source>
        <dbReference type="ARBA" id="ARBA00009665"/>
    </source>
</evidence>
<dbReference type="Pfam" id="PF03124">
    <property type="entry name" value="EXS"/>
    <property type="match status" value="1"/>
</dbReference>
<evidence type="ECO:0000256" key="5">
    <source>
        <dbReference type="ARBA" id="ARBA00023136"/>
    </source>
</evidence>
<comment type="similarity">
    <text evidence="2">Belongs to the SYG1 (TC 2.A.94) family.</text>
</comment>
<dbReference type="GO" id="GO:0006817">
    <property type="term" value="P:phosphate ion transport"/>
    <property type="evidence" value="ECO:0007669"/>
    <property type="project" value="TreeGrafter"/>
</dbReference>
<feature type="compositionally biased region" description="Polar residues" evidence="6">
    <location>
        <begin position="870"/>
        <end position="880"/>
    </location>
</feature>
<feature type="region of interest" description="Disordered" evidence="6">
    <location>
        <begin position="38"/>
        <end position="76"/>
    </location>
</feature>
<evidence type="ECO:0000256" key="1">
    <source>
        <dbReference type="ARBA" id="ARBA00004141"/>
    </source>
</evidence>
<dbReference type="PROSITE" id="PS51382">
    <property type="entry name" value="SPX"/>
    <property type="match status" value="1"/>
</dbReference>
<feature type="compositionally biased region" description="Basic and acidic residues" evidence="6">
    <location>
        <begin position="214"/>
        <end position="225"/>
    </location>
</feature>
<dbReference type="eggNOG" id="KOG1162">
    <property type="taxonomic scope" value="Eukaryota"/>
</dbReference>
<gene>
    <name evidence="10" type="ORF">MICPUN_61447</name>
</gene>
<evidence type="ECO:0008006" key="12">
    <source>
        <dbReference type="Google" id="ProtNLM"/>
    </source>
</evidence>
<name>C1ECK2_MICCC</name>
<keyword evidence="5 7" id="KW-0472">Membrane</keyword>
<evidence type="ECO:0000256" key="3">
    <source>
        <dbReference type="ARBA" id="ARBA00022692"/>
    </source>
</evidence>
<feature type="region of interest" description="Disordered" evidence="6">
    <location>
        <begin position="204"/>
        <end position="225"/>
    </location>
</feature>
<feature type="transmembrane region" description="Helical" evidence="7">
    <location>
        <begin position="464"/>
        <end position="484"/>
    </location>
</feature>
<dbReference type="GO" id="GO:0005886">
    <property type="term" value="C:plasma membrane"/>
    <property type="evidence" value="ECO:0007669"/>
    <property type="project" value="TreeGrafter"/>
</dbReference>
<comment type="subcellular location">
    <subcellularLocation>
        <location evidence="1">Membrane</location>
        <topology evidence="1">Multi-pass membrane protein</topology>
    </subcellularLocation>
</comment>
<feature type="domain" description="SPX" evidence="9">
    <location>
        <begin position="2"/>
        <end position="279"/>
    </location>
</feature>
<dbReference type="RefSeq" id="XP_002504660.1">
    <property type="nucleotide sequence ID" value="XM_002504614.1"/>
</dbReference>
<dbReference type="AlphaFoldDB" id="C1ECK2"/>
<sequence length="988" mass="110626">MVGFGKRMADTQVPEWSTEYVPYKAMKKHLKRLVKRMTAEEQQMTERENIASSGDGTRQQLLDGDGTADAGVRPQLKREVKHDREGLITVRTTGDVIDNQATVNRHRRQPSSETNELSIATTVVAPKEKNVLALDEEVQFFHLLDEALRRVVAFYSDRLDHIRCETQRERSQLNHLMSEAQRVVRMPKREPKKGDLVDIMHDIGSSFGSSSKKRSTEPRTFAQEKARDSARMLRKAVSESYRAVNMLESFVSLNMEAFRKICKKHDKVTGWQTQDTYMRGLRELRVFHDDEVQSLRSALEDAYLKIEEVLCMLEPDRWNRVVRGVKTRSKSSKQSGPLGFYEVRKRRNELLAKLREETRETGTSFVAHGRTSGPRFTAGLALGAAGALFAMLITRVIEKCANGRMDTVECNAVAAVAPAIRAPLLIALHVALYGSAVQAWVDTRVNAPFIMQAKRGTELTSTGAVLAGALIASTWLIISLVLVARAENNAKSAINGSGSVWTIRLYHLDDVFAAALGAMVLMLLFFLAPWPKWLLRGPFKKTAVRLQHPPNSTRRFFLTALSRAIQAPFRRVRMMDFFLADQLVSQTTAMRDFVAVLFLAFGSLLRSAVKYAPVVALWPSWCRLTQVLRRYRDDGMPVHLVNGGKYFSGLLAIAIGLILRYEEAGDNKIGGAIFSNPSALRVWYNVASYVAILYGSAWDFFQDWSVVKVKLVSKDWHETASKKMFGFCMSTNCGFTFSLFERRLMVKRRWIYHVAIGGNALLRNVWIIASIPTIGSAETIGHEIWLTVWATLEVIRRSAWNYFRVENEHTTNCGMFRATLEVPMPYAEGELTDDEDDEDDDKSVRSSDDAQAESDHSDTDEDIDHIRDNLSVSDNGQSVDDANPPCGDEPLSRRNSIELTSMSRPVISTDIDLPTESFDSPSGGVTPRRISVNTSGPLTPQKSLGLEAIARLTSGMPVGDESPPGSPSSVRRSFDAEFRAAPSPKKKA</sequence>
<evidence type="ECO:0000256" key="7">
    <source>
        <dbReference type="SAM" id="Phobius"/>
    </source>
</evidence>
<dbReference type="InterPro" id="IPR004342">
    <property type="entry name" value="EXS_C"/>
</dbReference>
<evidence type="ECO:0000313" key="11">
    <source>
        <dbReference type="Proteomes" id="UP000002009"/>
    </source>
</evidence>
<proteinExistence type="inferred from homology"/>
<dbReference type="Pfam" id="PF03105">
    <property type="entry name" value="SPX"/>
    <property type="match status" value="2"/>
</dbReference>
<feature type="compositionally biased region" description="Polar residues" evidence="6">
    <location>
        <begin position="931"/>
        <end position="941"/>
    </location>
</feature>
<evidence type="ECO:0000256" key="6">
    <source>
        <dbReference type="SAM" id="MobiDB-lite"/>
    </source>
</evidence>
<evidence type="ECO:0000259" key="9">
    <source>
        <dbReference type="PROSITE" id="PS51382"/>
    </source>
</evidence>
<dbReference type="GO" id="GO:0005794">
    <property type="term" value="C:Golgi apparatus"/>
    <property type="evidence" value="ECO:0007669"/>
    <property type="project" value="TreeGrafter"/>
</dbReference>
<dbReference type="InParanoid" id="C1ECK2"/>
<protein>
    <recommendedName>
        <fullName evidence="12">SPX domain-containing protein</fullName>
    </recommendedName>
</protein>
<feature type="transmembrane region" description="Helical" evidence="7">
    <location>
        <begin position="376"/>
        <end position="397"/>
    </location>
</feature>
<evidence type="ECO:0000313" key="10">
    <source>
        <dbReference type="EMBL" id="ACO65918.1"/>
    </source>
</evidence>
<feature type="compositionally biased region" description="Basic and acidic residues" evidence="6">
    <location>
        <begin position="842"/>
        <end position="857"/>
    </location>
</feature>
<dbReference type="GO" id="GO:0000822">
    <property type="term" value="F:inositol hexakisphosphate binding"/>
    <property type="evidence" value="ECO:0007669"/>
    <property type="project" value="TreeGrafter"/>
</dbReference>
<dbReference type="EMBL" id="CP001329">
    <property type="protein sequence ID" value="ACO65918.1"/>
    <property type="molecule type" value="Genomic_DNA"/>
</dbReference>
<dbReference type="GO" id="GO:0016036">
    <property type="term" value="P:cellular response to phosphate starvation"/>
    <property type="evidence" value="ECO:0007669"/>
    <property type="project" value="TreeGrafter"/>
</dbReference>
<feature type="region of interest" description="Disordered" evidence="6">
    <location>
        <begin position="829"/>
        <end position="941"/>
    </location>
</feature>
<dbReference type="Proteomes" id="UP000002009">
    <property type="component" value="Chromosome 9"/>
</dbReference>
<organism evidence="10 11">
    <name type="scientific">Micromonas commoda (strain RCC299 / NOUM17 / CCMP2709)</name>
    <name type="common">Picoplanktonic green alga</name>
    <dbReference type="NCBI Taxonomy" id="296587"/>
    <lineage>
        <taxon>Eukaryota</taxon>
        <taxon>Viridiplantae</taxon>
        <taxon>Chlorophyta</taxon>
        <taxon>Mamiellophyceae</taxon>
        <taxon>Mamiellales</taxon>
        <taxon>Mamiellaceae</taxon>
        <taxon>Micromonas</taxon>
    </lineage>
</organism>
<keyword evidence="3 7" id="KW-0812">Transmembrane</keyword>
<dbReference type="PANTHER" id="PTHR10783:SF103">
    <property type="entry name" value="SOLUTE CARRIER FAMILY 53 MEMBER 1"/>
    <property type="match status" value="1"/>
</dbReference>
<feature type="transmembrane region" description="Helical" evidence="7">
    <location>
        <begin position="511"/>
        <end position="530"/>
    </location>
</feature>
<feature type="domain" description="EXS" evidence="8">
    <location>
        <begin position="603"/>
        <end position="836"/>
    </location>
</feature>
<evidence type="ECO:0000256" key="4">
    <source>
        <dbReference type="ARBA" id="ARBA00022989"/>
    </source>
</evidence>
<dbReference type="FunCoup" id="C1ECK2">
    <property type="interactions" value="1565"/>
</dbReference>
<reference evidence="10 11" key="1">
    <citation type="journal article" date="2009" name="Science">
        <title>Green evolution and dynamic adaptations revealed by genomes of the marine picoeukaryotes Micromonas.</title>
        <authorList>
            <person name="Worden A.Z."/>
            <person name="Lee J.H."/>
            <person name="Mock T."/>
            <person name="Rouze P."/>
            <person name="Simmons M.P."/>
            <person name="Aerts A.L."/>
            <person name="Allen A.E."/>
            <person name="Cuvelier M.L."/>
            <person name="Derelle E."/>
            <person name="Everett M.V."/>
            <person name="Foulon E."/>
            <person name="Grimwood J."/>
            <person name="Gundlach H."/>
            <person name="Henrissat B."/>
            <person name="Napoli C."/>
            <person name="McDonald S.M."/>
            <person name="Parker M.S."/>
            <person name="Rombauts S."/>
            <person name="Salamov A."/>
            <person name="Von Dassow P."/>
            <person name="Badger J.H."/>
            <person name="Coutinho P.M."/>
            <person name="Demir E."/>
            <person name="Dubchak I."/>
            <person name="Gentemann C."/>
            <person name="Eikrem W."/>
            <person name="Gready J.E."/>
            <person name="John U."/>
            <person name="Lanier W."/>
            <person name="Lindquist E.A."/>
            <person name="Lucas S."/>
            <person name="Mayer K.F."/>
            <person name="Moreau H."/>
            <person name="Not F."/>
            <person name="Otillar R."/>
            <person name="Panaud O."/>
            <person name="Pangilinan J."/>
            <person name="Paulsen I."/>
            <person name="Piegu B."/>
            <person name="Poliakov A."/>
            <person name="Robbens S."/>
            <person name="Schmutz J."/>
            <person name="Toulza E."/>
            <person name="Wyss T."/>
            <person name="Zelensky A."/>
            <person name="Zhou K."/>
            <person name="Armbrust E.V."/>
            <person name="Bhattacharya D."/>
            <person name="Goodenough U.W."/>
            <person name="Van de Peer Y."/>
            <person name="Grigoriev I.V."/>
        </authorList>
    </citation>
    <scope>NUCLEOTIDE SEQUENCE [LARGE SCALE GENOMIC DNA]</scope>
    <source>
        <strain evidence="11">RCC299 / NOUM17</strain>
    </source>
</reference>
<dbReference type="PROSITE" id="PS51380">
    <property type="entry name" value="EXS"/>
    <property type="match status" value="1"/>
</dbReference>
<feature type="region of interest" description="Disordered" evidence="6">
    <location>
        <begin position="955"/>
        <end position="988"/>
    </location>
</feature>
<keyword evidence="4 7" id="KW-1133">Transmembrane helix</keyword>
<dbReference type="InterPro" id="IPR004331">
    <property type="entry name" value="SPX_dom"/>
</dbReference>
<dbReference type="GeneID" id="8246204"/>
<dbReference type="OMA" id="SQTIWRW"/>
<feature type="compositionally biased region" description="Polar residues" evidence="6">
    <location>
        <begin position="50"/>
        <end position="60"/>
    </location>
</feature>